<dbReference type="EMBL" id="GL883010">
    <property type="protein sequence ID" value="EGG21552.1"/>
    <property type="molecule type" value="Genomic_DNA"/>
</dbReference>
<dbReference type="InterPro" id="IPR036412">
    <property type="entry name" value="HAD-like_sf"/>
</dbReference>
<evidence type="ECO:0000313" key="2">
    <source>
        <dbReference type="Proteomes" id="UP000007797"/>
    </source>
</evidence>
<dbReference type="RefSeq" id="XP_004359402.1">
    <property type="nucleotide sequence ID" value="XM_004359345.1"/>
</dbReference>
<gene>
    <name evidence="1" type="ORF">DFA_01438</name>
</gene>
<dbReference type="PANTHER" id="PTHR43611">
    <property type="entry name" value="ALPHA-D-GLUCOSE 1-PHOSPHATE PHOSPHATASE"/>
    <property type="match status" value="1"/>
</dbReference>
<evidence type="ECO:0000313" key="1">
    <source>
        <dbReference type="EMBL" id="EGG21552.1"/>
    </source>
</evidence>
<dbReference type="AlphaFoldDB" id="F4PSS4"/>
<reference evidence="2" key="1">
    <citation type="journal article" date="2011" name="Genome Res.">
        <title>Phylogeny-wide analysis of social amoeba genomes highlights ancient origins for complex intercellular communication.</title>
        <authorList>
            <person name="Heidel A.J."/>
            <person name="Lawal H.M."/>
            <person name="Felder M."/>
            <person name="Schilde C."/>
            <person name="Helps N.R."/>
            <person name="Tunggal B."/>
            <person name="Rivero F."/>
            <person name="John U."/>
            <person name="Schleicher M."/>
            <person name="Eichinger L."/>
            <person name="Platzer M."/>
            <person name="Noegel A.A."/>
            <person name="Schaap P."/>
            <person name="Gloeckner G."/>
        </authorList>
    </citation>
    <scope>NUCLEOTIDE SEQUENCE [LARGE SCALE GENOMIC DNA]</scope>
    <source>
        <strain evidence="2">SH3</strain>
    </source>
</reference>
<organism evidence="1 2">
    <name type="scientific">Cavenderia fasciculata</name>
    <name type="common">Slime mold</name>
    <name type="synonym">Dictyostelium fasciculatum</name>
    <dbReference type="NCBI Taxonomy" id="261658"/>
    <lineage>
        <taxon>Eukaryota</taxon>
        <taxon>Amoebozoa</taxon>
        <taxon>Evosea</taxon>
        <taxon>Eumycetozoa</taxon>
        <taxon>Dictyostelia</taxon>
        <taxon>Acytosteliales</taxon>
        <taxon>Cavenderiaceae</taxon>
        <taxon>Cavenderia</taxon>
    </lineage>
</organism>
<dbReference type="GeneID" id="14872975"/>
<dbReference type="KEGG" id="dfa:DFA_01438"/>
<proteinExistence type="predicted"/>
<evidence type="ECO:0008006" key="3">
    <source>
        <dbReference type="Google" id="ProtNLM"/>
    </source>
</evidence>
<dbReference type="Pfam" id="PF00702">
    <property type="entry name" value="Hydrolase"/>
    <property type="match status" value="1"/>
</dbReference>
<dbReference type="PANTHER" id="PTHR43611:SF3">
    <property type="entry name" value="FLAVIN MONONUCLEOTIDE HYDROLASE 1, CHLOROPLATIC"/>
    <property type="match status" value="1"/>
</dbReference>
<dbReference type="InterPro" id="IPR023214">
    <property type="entry name" value="HAD_sf"/>
</dbReference>
<name>F4PSS4_CACFS</name>
<dbReference type="SUPFAM" id="SSF56784">
    <property type="entry name" value="HAD-like"/>
    <property type="match status" value="1"/>
</dbReference>
<dbReference type="Proteomes" id="UP000007797">
    <property type="component" value="Unassembled WGS sequence"/>
</dbReference>
<accession>F4PSS4</accession>
<dbReference type="OrthoDB" id="2012566at2759"/>
<dbReference type="Gene3D" id="3.40.50.1000">
    <property type="entry name" value="HAD superfamily/HAD-like"/>
    <property type="match status" value="1"/>
</dbReference>
<sequence length="231" mass="26703">MSATNIYASTEIKAVAFDLGGVVFSAGKEVAKQSWERRGYDSTLIRQLLISAESMQLRTGKMDDDTFWNVFFKKNVPDTYDVDLIKKLWYDGYVADLDIQMVIQSLRANGIKVVAFSGNISSRIDYLENKYNIRRFFDEEVYSFDYGYTKPDDRFVEALIQKVFPKAPKDKLADYGKHIFYIDDNPKDAEPALKYNIPTFIYQRGNIEPLRKKFDELGINVRASFMSLPIK</sequence>
<keyword evidence="2" id="KW-1185">Reference proteome</keyword>
<dbReference type="OMA" id="YERGHIN"/>
<protein>
    <recommendedName>
        <fullName evidence="3">HAD-superfamily hydrolase</fullName>
    </recommendedName>
</protein>